<dbReference type="EMBL" id="CP129118">
    <property type="protein sequence ID" value="WOV89114.1"/>
    <property type="molecule type" value="Genomic_DNA"/>
</dbReference>
<dbReference type="SMART" id="SM01022">
    <property type="entry name" value="ASCH"/>
    <property type="match status" value="1"/>
</dbReference>
<dbReference type="InterPro" id="IPR015947">
    <property type="entry name" value="PUA-like_sf"/>
</dbReference>
<evidence type="ECO:0000313" key="3">
    <source>
        <dbReference type="Proteomes" id="UP001303902"/>
    </source>
</evidence>
<dbReference type="InterPro" id="IPR009326">
    <property type="entry name" value="DUF984"/>
</dbReference>
<feature type="domain" description="ASCH" evidence="1">
    <location>
        <begin position="34"/>
        <end position="157"/>
    </location>
</feature>
<dbReference type="Proteomes" id="UP001303902">
    <property type="component" value="Chromosome"/>
</dbReference>
<dbReference type="PANTHER" id="PTHR39203">
    <property type="entry name" value="CYTOPLASMIC PROTEIN-RELATED"/>
    <property type="match status" value="1"/>
</dbReference>
<keyword evidence="3" id="KW-1185">Reference proteome</keyword>
<protein>
    <submittedName>
        <fullName evidence="2">ASCH domain-containing protein</fullName>
    </submittedName>
</protein>
<name>A0ABZ0LAA4_9BACL</name>
<dbReference type="PIRSF" id="PIRSF021320">
    <property type="entry name" value="DUF984"/>
    <property type="match status" value="1"/>
</dbReference>
<dbReference type="SUPFAM" id="SSF88697">
    <property type="entry name" value="PUA domain-like"/>
    <property type="match status" value="1"/>
</dbReference>
<dbReference type="InterPro" id="IPR007374">
    <property type="entry name" value="ASCH_domain"/>
</dbReference>
<dbReference type="Gene3D" id="3.10.400.10">
    <property type="entry name" value="Sulfate adenylyltransferase"/>
    <property type="match status" value="1"/>
</dbReference>
<evidence type="ECO:0000259" key="1">
    <source>
        <dbReference type="SMART" id="SM01022"/>
    </source>
</evidence>
<sequence>MTAWKEFVSKKSITDLWAEFKQRYPNAPDSYEAWAFGDSTEMADELAKLVLEGKKTATASNYTLYSLENEPLPTAGLHNVILDGDGKAIAIVETTDVTVVPFDEVTEEQAYLEGEGDRSLTYWRDVHETFFAKELEGIGQRFHQKMPVVCEKFKVVYKK</sequence>
<gene>
    <name evidence="2" type="ORF">QWT69_01485</name>
</gene>
<organism evidence="2 3">
    <name type="scientific">Sporosarcina oncorhynchi</name>
    <dbReference type="NCBI Taxonomy" id="3056444"/>
    <lineage>
        <taxon>Bacteria</taxon>
        <taxon>Bacillati</taxon>
        <taxon>Bacillota</taxon>
        <taxon>Bacilli</taxon>
        <taxon>Bacillales</taxon>
        <taxon>Caryophanaceae</taxon>
        <taxon>Sporosarcina</taxon>
    </lineage>
</organism>
<dbReference type="PANTHER" id="PTHR39203:SF1">
    <property type="entry name" value="CYTOPLASMIC PROTEIN"/>
    <property type="match status" value="1"/>
</dbReference>
<accession>A0ABZ0LAA4</accession>
<proteinExistence type="predicted"/>
<dbReference type="CDD" id="cd06553">
    <property type="entry name" value="ASCH_Ef3133_like"/>
    <property type="match status" value="1"/>
</dbReference>
<evidence type="ECO:0000313" key="2">
    <source>
        <dbReference type="EMBL" id="WOV89114.1"/>
    </source>
</evidence>
<reference evidence="2 3" key="1">
    <citation type="submission" date="2023-06" db="EMBL/GenBank/DDBJ databases">
        <title>Sporosarcina sp. nov., isolated from Korean tranditional fermented seafood 'Jeotgal'.</title>
        <authorList>
            <person name="Yang A.I."/>
            <person name="Shin N.-R."/>
        </authorList>
    </citation>
    <scope>NUCLEOTIDE SEQUENCE [LARGE SCALE GENOMIC DNA]</scope>
    <source>
        <strain evidence="2 3">T2O-4</strain>
    </source>
</reference>
<dbReference type="Pfam" id="PF04266">
    <property type="entry name" value="ASCH"/>
    <property type="match status" value="1"/>
</dbReference>